<accession>A0A1B3P5K2</accession>
<dbReference type="InterPro" id="IPR036682">
    <property type="entry name" value="OS_D_A10/PebIII_sf"/>
</dbReference>
<sequence length="122" mass="13870">MKIFIILFAVMAIAIAAEETYSSEYDNLDVEAVVNNPQTLQAYFGCFIDRDNCEKEPGNFKKDLSEAIKTACAKCTPAQKHILKRFTEGLKEKFPQDYETFKQKFDPEGKYFVALEPVLAKA</sequence>
<evidence type="ECO:0000256" key="1">
    <source>
        <dbReference type="SAM" id="SignalP"/>
    </source>
</evidence>
<feature type="signal peptide" evidence="1">
    <location>
        <begin position="1"/>
        <end position="16"/>
    </location>
</feature>
<dbReference type="EMBL" id="KX655939">
    <property type="protein sequence ID" value="AOG12888.1"/>
    <property type="molecule type" value="mRNA"/>
</dbReference>
<dbReference type="InterPro" id="IPR005055">
    <property type="entry name" value="A10/PebIII"/>
</dbReference>
<organism evidence="2">
    <name type="scientific">Eogystia hippophaecolus</name>
    <name type="common">Moth</name>
    <name type="synonym">Holcocerus hippophaecolus</name>
    <dbReference type="NCBI Taxonomy" id="1206364"/>
    <lineage>
        <taxon>Eukaryota</taxon>
        <taxon>Metazoa</taxon>
        <taxon>Ecdysozoa</taxon>
        <taxon>Arthropoda</taxon>
        <taxon>Hexapoda</taxon>
        <taxon>Insecta</taxon>
        <taxon>Pterygota</taxon>
        <taxon>Neoptera</taxon>
        <taxon>Endopterygota</taxon>
        <taxon>Lepidoptera</taxon>
        <taxon>Glossata</taxon>
        <taxon>Ditrysia</taxon>
        <taxon>Cossoidea</taxon>
        <taxon>Cossidae</taxon>
        <taxon>Cossinae</taxon>
        <taxon>Eogystia</taxon>
    </lineage>
</organism>
<name>A0A1B3P5K2_EOGHI</name>
<dbReference type="Pfam" id="PF03392">
    <property type="entry name" value="OS-D"/>
    <property type="match status" value="1"/>
</dbReference>
<feature type="chain" id="PRO_5008552475" evidence="1">
    <location>
        <begin position="17"/>
        <end position="122"/>
    </location>
</feature>
<dbReference type="SUPFAM" id="SSF100910">
    <property type="entry name" value="Chemosensory protein Csp2"/>
    <property type="match status" value="1"/>
</dbReference>
<protein>
    <submittedName>
        <fullName evidence="2">Chemosensory protein</fullName>
    </submittedName>
</protein>
<evidence type="ECO:0000313" key="2">
    <source>
        <dbReference type="EMBL" id="AOG12888.1"/>
    </source>
</evidence>
<reference evidence="2" key="1">
    <citation type="journal article" date="2016" name="BMC Genomics">
        <title>Antennal transcriptome analysis and expression profiles of odorant binding proteins in Eogystia hippophaecolus (Lepidoptera: Cossidae).</title>
        <authorList>
            <person name="Hu P."/>
            <person name="Tao J."/>
            <person name="Cui M."/>
            <person name="Gao C."/>
            <person name="Lu P."/>
            <person name="Luo Y."/>
        </authorList>
    </citation>
    <scope>NUCLEOTIDE SEQUENCE</scope>
</reference>
<keyword evidence="1" id="KW-0732">Signal</keyword>
<dbReference type="PANTHER" id="PTHR11257:SF13">
    <property type="entry name" value="GEO07322P1"/>
    <property type="match status" value="1"/>
</dbReference>
<dbReference type="PANTHER" id="PTHR11257">
    <property type="entry name" value="CHEMOSENSORY PROTEIN-RELATED"/>
    <property type="match status" value="1"/>
</dbReference>
<dbReference type="AlphaFoldDB" id="A0A1B3P5K2"/>
<dbReference type="Gene3D" id="1.10.2080.10">
    <property type="entry name" value="Insect odorant-binding protein A10/Ejaculatory bulb-specific protein 3"/>
    <property type="match status" value="1"/>
</dbReference>
<proteinExistence type="evidence at transcript level"/>